<evidence type="ECO:0000313" key="6">
    <source>
        <dbReference type="Proteomes" id="UP000215316"/>
    </source>
</evidence>
<protein>
    <submittedName>
        <fullName evidence="5">LytR family transcriptional regulator</fullName>
    </submittedName>
</protein>
<dbReference type="EMBL" id="MZMQ01000001">
    <property type="protein sequence ID" value="OQJ63453.1"/>
    <property type="molecule type" value="Genomic_DNA"/>
</dbReference>
<dbReference type="InterPro" id="IPR004474">
    <property type="entry name" value="LytR_CpsA_psr"/>
</dbReference>
<dbReference type="Gene3D" id="3.40.630.190">
    <property type="entry name" value="LCP protein"/>
    <property type="match status" value="1"/>
</dbReference>
<reference evidence="5" key="1">
    <citation type="submission" date="2017-08" db="EMBL/GenBank/DDBJ databases">
        <title>Genomes of multiple Clavibacter strains from different subspecies.</title>
        <authorList>
            <person name="Yuan X.-K."/>
            <person name="Li X.-S."/>
            <person name="Nie J."/>
            <person name="De Boer S.H."/>
        </authorList>
    </citation>
    <scope>NUCLEOTIDE SEQUENCE [LARGE SCALE GENOMIC DNA]</scope>
    <source>
        <strain evidence="5">ATCC 33566</strain>
    </source>
</reference>
<dbReference type="PANTHER" id="PTHR33392:SF6">
    <property type="entry name" value="POLYISOPRENYL-TEICHOIC ACID--PEPTIDOGLYCAN TEICHOIC ACID TRANSFERASE TAGU"/>
    <property type="match status" value="1"/>
</dbReference>
<feature type="compositionally biased region" description="Low complexity" evidence="2">
    <location>
        <begin position="387"/>
        <end position="406"/>
    </location>
</feature>
<feature type="region of interest" description="Disordered" evidence="2">
    <location>
        <begin position="1"/>
        <end position="37"/>
    </location>
</feature>
<evidence type="ECO:0000259" key="4">
    <source>
        <dbReference type="Pfam" id="PF03816"/>
    </source>
</evidence>
<sequence>MPFDDAPSAGDDPFTGDDPLSGATRSPGSGIARHGRLRRPSAARHVAVVLTATAAVVAISVTSIAAIAAWDLSRTVSANSVDISDGAALPPTLGGLDGGVDILLVGSDSREGQGDEYGDPKVVGTGRLNDANVLVHVSADHTRATAISFPRDMLVDIPSCKGEDGKADVPGATHVMLNTALSRGGLGCVVRTIKAITGMEIPYAGVVQFTGVAAVSDAVGGVPVCLAKPIKDRYTDLDLPAGLDVIQGKQAAEFLRTRHGVGDASDIDRISNQQVFLGALVRTVTSSGTLTNPAKVYGIARAVVENMSLSTSMDSPAAIASIALTVKDIPADRFTFVQYPSVRRADGRVDPDTHAGKDLIGVVSSDSDFRLAPGSVGGGVQAPTPAPSASTDPASGTTGTTPDPGTVLPKDVTGQTAAEETCAHG</sequence>
<dbReference type="NCBIfam" id="TIGR00350">
    <property type="entry name" value="lytR_cpsA_psr"/>
    <property type="match status" value="1"/>
</dbReference>
<organism evidence="5 6">
    <name type="scientific">Clavibacter tessellarius</name>
    <dbReference type="NCBI Taxonomy" id="31965"/>
    <lineage>
        <taxon>Bacteria</taxon>
        <taxon>Bacillati</taxon>
        <taxon>Actinomycetota</taxon>
        <taxon>Actinomycetes</taxon>
        <taxon>Micrococcales</taxon>
        <taxon>Microbacteriaceae</taxon>
        <taxon>Clavibacter</taxon>
    </lineage>
</organism>
<dbReference type="AlphaFoldDB" id="A0A225CM50"/>
<proteinExistence type="inferred from homology"/>
<feature type="transmembrane region" description="Helical" evidence="3">
    <location>
        <begin position="46"/>
        <end position="70"/>
    </location>
</feature>
<comment type="caution">
    <text evidence="5">The sequence shown here is derived from an EMBL/GenBank/DDBJ whole genome shotgun (WGS) entry which is preliminary data.</text>
</comment>
<feature type="region of interest" description="Disordered" evidence="2">
    <location>
        <begin position="371"/>
        <end position="425"/>
    </location>
</feature>
<keyword evidence="3" id="KW-1133">Transmembrane helix</keyword>
<evidence type="ECO:0000256" key="3">
    <source>
        <dbReference type="SAM" id="Phobius"/>
    </source>
</evidence>
<evidence type="ECO:0000256" key="1">
    <source>
        <dbReference type="ARBA" id="ARBA00006068"/>
    </source>
</evidence>
<keyword evidence="3" id="KW-0812">Transmembrane</keyword>
<gene>
    <name evidence="5" type="ORF">B5P24_10830</name>
</gene>
<dbReference type="Proteomes" id="UP000215316">
    <property type="component" value="Unassembled WGS sequence"/>
</dbReference>
<feature type="domain" description="Cell envelope-related transcriptional attenuator" evidence="4">
    <location>
        <begin position="129"/>
        <end position="284"/>
    </location>
</feature>
<dbReference type="PANTHER" id="PTHR33392">
    <property type="entry name" value="POLYISOPRENYL-TEICHOIC ACID--PEPTIDOGLYCAN TEICHOIC ACID TRANSFERASE TAGU"/>
    <property type="match status" value="1"/>
</dbReference>
<keyword evidence="3" id="KW-0472">Membrane</keyword>
<dbReference type="RefSeq" id="WP_094129317.1">
    <property type="nucleotide sequence ID" value="NZ_CP040788.1"/>
</dbReference>
<evidence type="ECO:0000256" key="2">
    <source>
        <dbReference type="SAM" id="MobiDB-lite"/>
    </source>
</evidence>
<keyword evidence="6" id="KW-1185">Reference proteome</keyword>
<dbReference type="Pfam" id="PF03816">
    <property type="entry name" value="LytR_cpsA_psr"/>
    <property type="match status" value="1"/>
</dbReference>
<evidence type="ECO:0000313" key="5">
    <source>
        <dbReference type="EMBL" id="OQJ63453.1"/>
    </source>
</evidence>
<dbReference type="OrthoDB" id="9782542at2"/>
<name>A0A225CM50_9MICO</name>
<dbReference type="InterPro" id="IPR050922">
    <property type="entry name" value="LytR/CpsA/Psr_CW_biosynth"/>
</dbReference>
<comment type="similarity">
    <text evidence="1">Belongs to the LytR/CpsA/Psr (LCP) family.</text>
</comment>
<accession>A0A225CM50</accession>